<protein>
    <submittedName>
        <fullName evidence="1">Uncharacterized protein</fullName>
    </submittedName>
</protein>
<evidence type="ECO:0000313" key="2">
    <source>
        <dbReference type="Proteomes" id="UP001062846"/>
    </source>
</evidence>
<keyword evidence="2" id="KW-1185">Reference proteome</keyword>
<organism evidence="1 2">
    <name type="scientific">Rhododendron molle</name>
    <name type="common">Chinese azalea</name>
    <name type="synonym">Azalea mollis</name>
    <dbReference type="NCBI Taxonomy" id="49168"/>
    <lineage>
        <taxon>Eukaryota</taxon>
        <taxon>Viridiplantae</taxon>
        <taxon>Streptophyta</taxon>
        <taxon>Embryophyta</taxon>
        <taxon>Tracheophyta</taxon>
        <taxon>Spermatophyta</taxon>
        <taxon>Magnoliopsida</taxon>
        <taxon>eudicotyledons</taxon>
        <taxon>Gunneridae</taxon>
        <taxon>Pentapetalae</taxon>
        <taxon>asterids</taxon>
        <taxon>Ericales</taxon>
        <taxon>Ericaceae</taxon>
        <taxon>Ericoideae</taxon>
        <taxon>Rhodoreae</taxon>
        <taxon>Rhododendron</taxon>
    </lineage>
</organism>
<proteinExistence type="predicted"/>
<gene>
    <name evidence="1" type="ORF">RHMOL_Rhmol04G0201000</name>
</gene>
<sequence>MAAIKAKLTQLEQSLARSKRITSIGFDIDELCLFPNAKLPKKFKPIDFAKFHGTGEPKAHLTSYIGALSIWGVEKDAMAQMFSKTLVGHALNWFTALEMKKKRSWEDICEAFVAKFDYNIQLEVTIRELESTKMGSKESFMNFVRR</sequence>
<accession>A0ACC0P2K6</accession>
<dbReference type="Proteomes" id="UP001062846">
    <property type="component" value="Chromosome 4"/>
</dbReference>
<dbReference type="EMBL" id="CM046391">
    <property type="protein sequence ID" value="KAI8559781.1"/>
    <property type="molecule type" value="Genomic_DNA"/>
</dbReference>
<comment type="caution">
    <text evidence="1">The sequence shown here is derived from an EMBL/GenBank/DDBJ whole genome shotgun (WGS) entry which is preliminary data.</text>
</comment>
<reference evidence="1" key="1">
    <citation type="submission" date="2022-02" db="EMBL/GenBank/DDBJ databases">
        <title>Plant Genome Project.</title>
        <authorList>
            <person name="Zhang R.-G."/>
        </authorList>
    </citation>
    <scope>NUCLEOTIDE SEQUENCE</scope>
    <source>
        <strain evidence="1">AT1</strain>
    </source>
</reference>
<name>A0ACC0P2K6_RHOML</name>
<evidence type="ECO:0000313" key="1">
    <source>
        <dbReference type="EMBL" id="KAI8559781.1"/>
    </source>
</evidence>